<accession>A0A1I8F552</accession>
<evidence type="ECO:0000313" key="3">
    <source>
        <dbReference type="WBParaSite" id="maker-unitig_20927-snap-gene-0.1-mRNA-1"/>
    </source>
</evidence>
<dbReference type="Proteomes" id="UP000095280">
    <property type="component" value="Unplaced"/>
</dbReference>
<reference evidence="3" key="1">
    <citation type="submission" date="2016-11" db="UniProtKB">
        <authorList>
            <consortium name="WormBaseParasite"/>
        </authorList>
    </citation>
    <scope>IDENTIFICATION</scope>
</reference>
<feature type="compositionally biased region" description="Polar residues" evidence="1">
    <location>
        <begin position="1"/>
        <end position="10"/>
    </location>
</feature>
<sequence>MGSINQSRASGTEPRPMQSTATGASAAQWTSDAKRRRPQSTRFFQQVRQQLRHGGGGQEPCRKIFMLILGVILLITALRHLHHLCCAAVLGVPGRADWAPRPAAEASALHLRCAAFRQGIC</sequence>
<keyword evidence="2" id="KW-1185">Reference proteome</keyword>
<organism evidence="2 3">
    <name type="scientific">Macrostomum lignano</name>
    <dbReference type="NCBI Taxonomy" id="282301"/>
    <lineage>
        <taxon>Eukaryota</taxon>
        <taxon>Metazoa</taxon>
        <taxon>Spiralia</taxon>
        <taxon>Lophotrochozoa</taxon>
        <taxon>Platyhelminthes</taxon>
        <taxon>Rhabditophora</taxon>
        <taxon>Macrostomorpha</taxon>
        <taxon>Macrostomida</taxon>
        <taxon>Macrostomidae</taxon>
        <taxon>Macrostomum</taxon>
    </lineage>
</organism>
<feature type="region of interest" description="Disordered" evidence="1">
    <location>
        <begin position="1"/>
        <end position="40"/>
    </location>
</feature>
<evidence type="ECO:0000313" key="2">
    <source>
        <dbReference type="Proteomes" id="UP000095280"/>
    </source>
</evidence>
<proteinExistence type="predicted"/>
<protein>
    <submittedName>
        <fullName evidence="3">Uncharacterized protein</fullName>
    </submittedName>
</protein>
<evidence type="ECO:0000256" key="1">
    <source>
        <dbReference type="SAM" id="MobiDB-lite"/>
    </source>
</evidence>
<dbReference type="WBParaSite" id="maker-unitig_20927-snap-gene-0.1-mRNA-1">
    <property type="protein sequence ID" value="maker-unitig_20927-snap-gene-0.1-mRNA-1"/>
    <property type="gene ID" value="maker-unitig_20927-snap-gene-0.1"/>
</dbReference>
<dbReference type="AlphaFoldDB" id="A0A1I8F552"/>
<name>A0A1I8F552_9PLAT</name>
<feature type="compositionally biased region" description="Polar residues" evidence="1">
    <location>
        <begin position="17"/>
        <end position="31"/>
    </location>
</feature>